<dbReference type="InterPro" id="IPR006311">
    <property type="entry name" value="TAT_signal"/>
</dbReference>
<gene>
    <name evidence="7" type="ORF">CE91St30_30150</name>
</gene>
<dbReference type="SUPFAM" id="SSF56425">
    <property type="entry name" value="Succinate dehydrogenase/fumarate reductase flavoprotein, catalytic domain"/>
    <property type="match status" value="1"/>
</dbReference>
<sequence length="557" mass="58970">MKNGRISRRAFLAGSATMGAATVLGLSGCAAQGTSAGKAEPESEGVQDWARSLNVDIASTLPGNTSEDIAVEETKECDILVIGGGCSGANTAIRAGELGKRVILVEKTQTIGGASNKSSGPVAYNSKYAKEAGVETDILPIVNEWVKDSHWRVDAASIQQLLGTVGEAIDWMSGNGWEFQPWMGPTMVKLPDYDAREGLFLAALEKFVAPSGEVLTEATGKQLVVDENGAVTGAIVVDKDGKGIQINAGSVVIATGGYAGNREMVKTVFRFDGVLGGLPQNIGEGLEMAWKAGAQKPQNFGGQMLHQTLARATDEIKDDFDDFPAKYPMILCYVAQVLNVGATGARFRNEELVLSACDSANSSAYQGSFHYVVVSKSIMDTLESQGLAGLGVEKSPGLPPAYKPKFELDTPWEGIADVLDKMVEKGAGYKGDTPQELAEAAGMDPDIFLDQMARYDEYCETGIDSQFGKSAANLIAYGEGPYYIIISEENSLGSWGGLLTNTDYQVLDYDRLPVKGLYAVGNEAGSCLYNDTYVGSGVAMANTITSGYICGTKLGED</sequence>
<reference evidence="7 8" key="1">
    <citation type="submission" date="2022-01" db="EMBL/GenBank/DDBJ databases">
        <title>Novel bile acid biosynthetic pathways are enriched in the microbiome of centenarians.</title>
        <authorList>
            <person name="Sato Y."/>
            <person name="Atarashi K."/>
            <person name="Plichta R.D."/>
            <person name="Arai Y."/>
            <person name="Sasajima S."/>
            <person name="Kearney M.S."/>
            <person name="Suda W."/>
            <person name="Takeshita K."/>
            <person name="Sasaki T."/>
            <person name="Okamoto S."/>
            <person name="Skelly N.A."/>
            <person name="Okamura Y."/>
            <person name="Vlamakis H."/>
            <person name="Li Y."/>
            <person name="Tanoue T."/>
            <person name="Takei H."/>
            <person name="Nittono H."/>
            <person name="Narushima S."/>
            <person name="Irie J."/>
            <person name="Itoh H."/>
            <person name="Moriya K."/>
            <person name="Sugiura Y."/>
            <person name="Suematsu M."/>
            <person name="Moritoki N."/>
            <person name="Shibata S."/>
            <person name="Littman R.D."/>
            <person name="Fischbach A.M."/>
            <person name="Uwamino Y."/>
            <person name="Inoue T."/>
            <person name="Honda A."/>
            <person name="Hattori M."/>
            <person name="Murai T."/>
            <person name="Xavier J.R."/>
            <person name="Hirose N."/>
            <person name="Honda K."/>
        </authorList>
    </citation>
    <scope>NUCLEOTIDE SEQUENCE [LARGE SCALE GENOMIC DNA]</scope>
    <source>
        <strain evidence="7 8">CE91-St30</strain>
    </source>
</reference>
<keyword evidence="4" id="KW-0560">Oxidoreductase</keyword>
<organism evidence="7 8">
    <name type="scientific">Raoultibacter timonensis</name>
    <dbReference type="NCBI Taxonomy" id="1907662"/>
    <lineage>
        <taxon>Bacteria</taxon>
        <taxon>Bacillati</taxon>
        <taxon>Actinomycetota</taxon>
        <taxon>Coriobacteriia</taxon>
        <taxon>Eggerthellales</taxon>
        <taxon>Eggerthellaceae</taxon>
        <taxon>Raoultibacter</taxon>
    </lineage>
</organism>
<dbReference type="PANTHER" id="PTHR43400">
    <property type="entry name" value="FUMARATE REDUCTASE"/>
    <property type="match status" value="1"/>
</dbReference>
<evidence type="ECO:0000259" key="6">
    <source>
        <dbReference type="Pfam" id="PF00890"/>
    </source>
</evidence>
<name>A0ABM7WMM7_9ACTN</name>
<dbReference type="PRINTS" id="PR00411">
    <property type="entry name" value="PNDRDTASEI"/>
</dbReference>
<proteinExistence type="predicted"/>
<feature type="domain" description="FAD-dependent oxidoreductase 2 FAD-binding" evidence="6">
    <location>
        <begin position="78"/>
        <end position="526"/>
    </location>
</feature>
<dbReference type="Gene3D" id="3.90.700.10">
    <property type="entry name" value="Succinate dehydrogenase/fumarate reductase flavoprotein, catalytic domain"/>
    <property type="match status" value="1"/>
</dbReference>
<feature type="chain" id="PRO_5047080049" evidence="5">
    <location>
        <begin position="21"/>
        <end position="557"/>
    </location>
</feature>
<keyword evidence="8" id="KW-1185">Reference proteome</keyword>
<evidence type="ECO:0000256" key="4">
    <source>
        <dbReference type="ARBA" id="ARBA00023002"/>
    </source>
</evidence>
<accession>A0ABM7WMM7</accession>
<dbReference type="SUPFAM" id="SSF51905">
    <property type="entry name" value="FAD/NAD(P)-binding domain"/>
    <property type="match status" value="1"/>
</dbReference>
<evidence type="ECO:0000256" key="3">
    <source>
        <dbReference type="ARBA" id="ARBA00022827"/>
    </source>
</evidence>
<dbReference type="Pfam" id="PF00890">
    <property type="entry name" value="FAD_binding_2"/>
    <property type="match status" value="1"/>
</dbReference>
<protein>
    <submittedName>
        <fullName evidence="7">FAD-binding dehydrogenase</fullName>
    </submittedName>
</protein>
<dbReference type="InterPro" id="IPR036188">
    <property type="entry name" value="FAD/NAD-bd_sf"/>
</dbReference>
<evidence type="ECO:0000256" key="5">
    <source>
        <dbReference type="SAM" id="SignalP"/>
    </source>
</evidence>
<dbReference type="Gene3D" id="3.50.50.60">
    <property type="entry name" value="FAD/NAD(P)-binding domain"/>
    <property type="match status" value="2"/>
</dbReference>
<dbReference type="InterPro" id="IPR027477">
    <property type="entry name" value="Succ_DH/fumarate_Rdtase_cat_sf"/>
</dbReference>
<keyword evidence="5" id="KW-0732">Signal</keyword>
<evidence type="ECO:0000313" key="7">
    <source>
        <dbReference type="EMBL" id="BDE97682.1"/>
    </source>
</evidence>
<evidence type="ECO:0000313" key="8">
    <source>
        <dbReference type="Proteomes" id="UP001320544"/>
    </source>
</evidence>
<keyword evidence="2" id="KW-0285">Flavoprotein</keyword>
<comment type="cofactor">
    <cofactor evidence="1">
        <name>FAD</name>
        <dbReference type="ChEBI" id="CHEBI:57692"/>
    </cofactor>
</comment>
<dbReference type="PROSITE" id="PS51318">
    <property type="entry name" value="TAT"/>
    <property type="match status" value="1"/>
</dbReference>
<evidence type="ECO:0000256" key="2">
    <source>
        <dbReference type="ARBA" id="ARBA00022630"/>
    </source>
</evidence>
<dbReference type="InterPro" id="IPR003953">
    <property type="entry name" value="FAD-dep_OxRdtase_2_FAD-bd"/>
</dbReference>
<dbReference type="PANTHER" id="PTHR43400:SF7">
    <property type="entry name" value="FAD-DEPENDENT OXIDOREDUCTASE 2 FAD BINDING DOMAIN-CONTAINING PROTEIN"/>
    <property type="match status" value="1"/>
</dbReference>
<feature type="signal peptide" evidence="5">
    <location>
        <begin position="1"/>
        <end position="20"/>
    </location>
</feature>
<dbReference type="InterPro" id="IPR050315">
    <property type="entry name" value="FAD-oxidoreductase_2"/>
</dbReference>
<dbReference type="EMBL" id="AP025564">
    <property type="protein sequence ID" value="BDE97682.1"/>
    <property type="molecule type" value="Genomic_DNA"/>
</dbReference>
<dbReference type="PROSITE" id="PS51257">
    <property type="entry name" value="PROKAR_LIPOPROTEIN"/>
    <property type="match status" value="1"/>
</dbReference>
<keyword evidence="3" id="KW-0274">FAD</keyword>
<dbReference type="RefSeq" id="WP_244387072.1">
    <property type="nucleotide sequence ID" value="NZ_AP025564.1"/>
</dbReference>
<dbReference type="Proteomes" id="UP001320544">
    <property type="component" value="Chromosome"/>
</dbReference>
<evidence type="ECO:0000256" key="1">
    <source>
        <dbReference type="ARBA" id="ARBA00001974"/>
    </source>
</evidence>